<dbReference type="RefSeq" id="WP_249915018.1">
    <property type="nucleotide sequence ID" value="NZ_JAMGBB010000001.1"/>
</dbReference>
<protein>
    <submittedName>
        <fullName evidence="1">DUF1013 domain-containing protein</fullName>
    </submittedName>
</protein>
<dbReference type="InterPro" id="IPR010421">
    <property type="entry name" value="TrcR"/>
</dbReference>
<dbReference type="Pfam" id="PF06242">
    <property type="entry name" value="TrcR"/>
    <property type="match status" value="1"/>
</dbReference>
<accession>A0ABT0S8X6</accession>
<keyword evidence="2" id="KW-1185">Reference proteome</keyword>
<evidence type="ECO:0000313" key="2">
    <source>
        <dbReference type="Proteomes" id="UP001165383"/>
    </source>
</evidence>
<organism evidence="1 2">
    <name type="scientific">Sphingomonas brevis</name>
    <dbReference type="NCBI Taxonomy" id="2908206"/>
    <lineage>
        <taxon>Bacteria</taxon>
        <taxon>Pseudomonadati</taxon>
        <taxon>Pseudomonadota</taxon>
        <taxon>Alphaproteobacteria</taxon>
        <taxon>Sphingomonadales</taxon>
        <taxon>Sphingomonadaceae</taxon>
        <taxon>Sphingomonas</taxon>
    </lineage>
</organism>
<evidence type="ECO:0000313" key="1">
    <source>
        <dbReference type="EMBL" id="MCL6740594.1"/>
    </source>
</evidence>
<reference evidence="1" key="1">
    <citation type="submission" date="2022-05" db="EMBL/GenBank/DDBJ databases">
        <authorList>
            <person name="Jo J.-H."/>
            <person name="Im W.-T."/>
        </authorList>
    </citation>
    <scope>NUCLEOTIDE SEQUENCE</scope>
    <source>
        <strain evidence="1">RB56-2</strain>
    </source>
</reference>
<dbReference type="Proteomes" id="UP001165383">
    <property type="component" value="Unassembled WGS sequence"/>
</dbReference>
<proteinExistence type="predicted"/>
<sequence>MAQPLMPHATAAWLVDNSSLSFSQIAEFCGLHILEVQAIADDTAATKLTGRDPIRSGELTHEEIEKGQADLDYVLQMHKAPDPVTRTKGPRYTPVSKRQDKPDGIAWIIRNHPEVSDGQISKLIGTTRTTIAAIRDRTHWNMANIQPKDPVTLGLTSQRELDAAVAKAQKAAGTQAPADTRFDSDRDALIEQLRAEREQHHRDVEAAIAAESGVEVVSDEIVPGIKDPFKR</sequence>
<name>A0ABT0S8X6_9SPHN</name>
<dbReference type="EMBL" id="JAMGBB010000001">
    <property type="protein sequence ID" value="MCL6740594.1"/>
    <property type="molecule type" value="Genomic_DNA"/>
</dbReference>
<comment type="caution">
    <text evidence="1">The sequence shown here is derived from an EMBL/GenBank/DDBJ whole genome shotgun (WGS) entry which is preliminary data.</text>
</comment>
<gene>
    <name evidence="1" type="ORF">LZ518_05540</name>
</gene>